<protein>
    <submittedName>
        <fullName evidence="1">HK97 gp10 family phage protein</fullName>
    </submittedName>
</protein>
<dbReference type="Proteomes" id="UP001219957">
    <property type="component" value="Chromosome"/>
</dbReference>
<evidence type="ECO:0000313" key="1">
    <source>
        <dbReference type="EMBL" id="WED56181.1"/>
    </source>
</evidence>
<sequence>MEVEIDGLEQIRRQIAELGNKKIEERALKAGAEYLKAKLEAEVPVDDGVYKRGIVVTKRGKRYIVHTGKVPHAHLVEFGRSGGSAKYVDKNGVTRTVKFGPTAPNPVVARTYESEQNQIMRVIGQEVRRALNL</sequence>
<dbReference type="InterPro" id="IPR010064">
    <property type="entry name" value="HK97-gp10_tail"/>
</dbReference>
<dbReference type="NCBIfam" id="TIGR01725">
    <property type="entry name" value="phge_HK97_gp10"/>
    <property type="match status" value="1"/>
</dbReference>
<dbReference type="RefSeq" id="WP_214687104.1">
    <property type="nucleotide sequence ID" value="NZ_CP109617.1"/>
</dbReference>
<dbReference type="EMBL" id="CP109617">
    <property type="protein sequence ID" value="WED56181.1"/>
    <property type="molecule type" value="Genomic_DNA"/>
</dbReference>
<accession>A0ABY8B2P8</accession>
<name>A0ABY8B2P8_9BACL</name>
<gene>
    <name evidence="1" type="ORF">OE059_04800</name>
</gene>
<organism evidence="1 2">
    <name type="scientific">Exiguobacterium profundum</name>
    <dbReference type="NCBI Taxonomy" id="307643"/>
    <lineage>
        <taxon>Bacteria</taxon>
        <taxon>Bacillati</taxon>
        <taxon>Bacillota</taxon>
        <taxon>Bacilli</taxon>
        <taxon>Bacillales</taxon>
        <taxon>Bacillales Family XII. Incertae Sedis</taxon>
        <taxon>Exiguobacterium</taxon>
    </lineage>
</organism>
<reference evidence="1 2" key="1">
    <citation type="submission" date="2022-10" db="EMBL/GenBank/DDBJ databases">
        <title>Complete genome sequence of Exiguobacterium profundum TSS-3 isolated from an extremely saline-alkaline spring located in Ixtapa, Chiapas-Mexico.</title>
        <authorList>
            <person name="Rincon-Rosales R."/>
            <person name="Rogel M.A."/>
            <person name="Rincon-Molina C.I."/>
            <person name="Guerrero G."/>
            <person name="Manzano-Gomez L.A."/>
            <person name="Lopez-Lopez A."/>
            <person name="Rincon Molina F.A."/>
            <person name="Martinez-Romero E."/>
        </authorList>
    </citation>
    <scope>NUCLEOTIDE SEQUENCE [LARGE SCALE GENOMIC DNA]</scope>
    <source>
        <strain evidence="1 2">TSS-3</strain>
    </source>
</reference>
<dbReference type="Pfam" id="PF04883">
    <property type="entry name" value="HK97-gp10_like"/>
    <property type="match status" value="1"/>
</dbReference>
<evidence type="ECO:0000313" key="2">
    <source>
        <dbReference type="Proteomes" id="UP001219957"/>
    </source>
</evidence>
<keyword evidence="2" id="KW-1185">Reference proteome</keyword>
<proteinExistence type="predicted"/>